<dbReference type="AlphaFoldDB" id="A0A923G1R2"/>
<evidence type="ECO:0000313" key="2">
    <source>
        <dbReference type="EMBL" id="MBV4535646.1"/>
    </source>
</evidence>
<gene>
    <name evidence="2" type="ORF">HU737_006620</name>
    <name evidence="1" type="ORF">HU737_17660</name>
</gene>
<organism evidence="1">
    <name type="scientific">Pseudomonas urmiensis</name>
    <dbReference type="NCBI Taxonomy" id="2745493"/>
    <lineage>
        <taxon>Bacteria</taxon>
        <taxon>Pseudomonadati</taxon>
        <taxon>Pseudomonadota</taxon>
        <taxon>Gammaproteobacteria</taxon>
        <taxon>Pseudomonadales</taxon>
        <taxon>Pseudomonadaceae</taxon>
        <taxon>Pseudomonas</taxon>
    </lineage>
</organism>
<dbReference type="EMBL" id="JABWRE020000001">
    <property type="protein sequence ID" value="MBV4535646.1"/>
    <property type="molecule type" value="Genomic_DNA"/>
</dbReference>
<dbReference type="RefSeq" id="WP_186556062.1">
    <property type="nucleotide sequence ID" value="NZ_JABWRE020000001.1"/>
</dbReference>
<reference evidence="1" key="1">
    <citation type="journal article" date="2020" name="Microorganisms">
        <title>Reliable Identification of Environmental Pseudomonas Isolates Using the rpoD Gene.</title>
        <authorList>
            <consortium name="The Broad Institute Genome Sequencing Platform"/>
            <person name="Girard L."/>
            <person name="Lood C."/>
            <person name="Rokni-Zadeh H."/>
            <person name="van Noort V."/>
            <person name="Lavigne R."/>
            <person name="De Mot R."/>
        </authorList>
    </citation>
    <scope>NUCLEOTIDE SEQUENCE</scope>
    <source>
        <strain evidence="1">SWRI10</strain>
    </source>
</reference>
<name>A0A923G1R2_9PSED</name>
<dbReference type="GeneID" id="90537138"/>
<dbReference type="EMBL" id="JABWRE010000014">
    <property type="protein sequence ID" value="MBC3442520.1"/>
    <property type="molecule type" value="Genomic_DNA"/>
</dbReference>
<dbReference type="Proteomes" id="UP000599879">
    <property type="component" value="Unassembled WGS sequence"/>
</dbReference>
<reference evidence="1" key="2">
    <citation type="submission" date="2020-07" db="EMBL/GenBank/DDBJ databases">
        <authorList>
            <person name="Lood C."/>
            <person name="Girard L."/>
        </authorList>
    </citation>
    <scope>NUCLEOTIDE SEQUENCE</scope>
    <source>
        <strain evidence="1">SWRI10</strain>
    </source>
</reference>
<comment type="caution">
    <text evidence="1">The sequence shown here is derived from an EMBL/GenBank/DDBJ whole genome shotgun (WGS) entry which is preliminary data.</text>
</comment>
<sequence>MNNSQEFQFINGAPKRLLLIIEPTSSEFWIESRATVKILLEGANVPATFDVEYLAGGMVFYASEGSRVRVFKNGCQLPQGKCSRRMASRLTRQGQR</sequence>
<protein>
    <submittedName>
        <fullName evidence="1">Uncharacterized protein</fullName>
    </submittedName>
</protein>
<evidence type="ECO:0000313" key="1">
    <source>
        <dbReference type="EMBL" id="MBC3442520.1"/>
    </source>
</evidence>
<reference evidence="2" key="3">
    <citation type="submission" date="2021-06" db="EMBL/GenBank/DDBJ databases">
        <title>Updating the genus Pseudomonas: Description of 43 new species and partition of the Pseudomonas putida group.</title>
        <authorList>
            <person name="Girard L."/>
            <person name="Lood C."/>
            <person name="Vandamme P."/>
            <person name="Rokni-Zadeh H."/>
            <person name="Van Noort V."/>
            <person name="Hofte M."/>
            <person name="Lavigne R."/>
            <person name="De Mot R."/>
        </authorList>
    </citation>
    <scope>NUCLEOTIDE SEQUENCE</scope>
    <source>
        <strain evidence="2">SWRI10</strain>
    </source>
</reference>
<accession>A0A923G1R2</accession>
<proteinExistence type="predicted"/>